<evidence type="ECO:0000256" key="3">
    <source>
        <dbReference type="ARBA" id="ARBA00022692"/>
    </source>
</evidence>
<organism evidence="7 8">
    <name type="scientific">Streptomyces laurentii</name>
    <dbReference type="NCBI Taxonomy" id="39478"/>
    <lineage>
        <taxon>Bacteria</taxon>
        <taxon>Bacillati</taxon>
        <taxon>Actinomycetota</taxon>
        <taxon>Actinomycetes</taxon>
        <taxon>Kitasatosporales</taxon>
        <taxon>Streptomycetaceae</taxon>
        <taxon>Streptomyces</taxon>
    </lineage>
</organism>
<feature type="transmembrane region" description="Helical" evidence="6">
    <location>
        <begin position="122"/>
        <end position="147"/>
    </location>
</feature>
<reference evidence="7 8" key="1">
    <citation type="journal article" date="2016" name="Genome Announc.">
        <title>Complete Genome Sequence of Thiostrepton-Producing Streptomyces laurentii ATCC 31255.</title>
        <authorList>
            <person name="Doi K."/>
            <person name="Fujino Y."/>
            <person name="Nagayoshi Y."/>
            <person name="Ohshima T."/>
            <person name="Ogata S."/>
        </authorList>
    </citation>
    <scope>NUCLEOTIDE SEQUENCE [LARGE SCALE GENOMIC DNA]</scope>
    <source>
        <strain evidence="7 8">ATCC 31255</strain>
    </source>
</reference>
<protein>
    <submittedName>
        <fullName evidence="7">LysE family efflux transporter</fullName>
    </submittedName>
</protein>
<evidence type="ECO:0000256" key="6">
    <source>
        <dbReference type="SAM" id="Phobius"/>
    </source>
</evidence>
<accession>A0A160P2U3</accession>
<dbReference type="GO" id="GO:0015171">
    <property type="term" value="F:amino acid transmembrane transporter activity"/>
    <property type="evidence" value="ECO:0007669"/>
    <property type="project" value="TreeGrafter"/>
</dbReference>
<evidence type="ECO:0000313" key="7">
    <source>
        <dbReference type="EMBL" id="BAU85065.1"/>
    </source>
</evidence>
<gene>
    <name evidence="7" type="ORF">SLA_4177</name>
</gene>
<evidence type="ECO:0000256" key="2">
    <source>
        <dbReference type="ARBA" id="ARBA00022475"/>
    </source>
</evidence>
<proteinExistence type="predicted"/>
<keyword evidence="4 6" id="KW-1133">Transmembrane helix</keyword>
<evidence type="ECO:0000256" key="5">
    <source>
        <dbReference type="ARBA" id="ARBA00023136"/>
    </source>
</evidence>
<feature type="transmembrane region" description="Helical" evidence="6">
    <location>
        <begin position="41"/>
        <end position="64"/>
    </location>
</feature>
<feature type="transmembrane region" description="Helical" evidence="6">
    <location>
        <begin position="6"/>
        <end position="29"/>
    </location>
</feature>
<evidence type="ECO:0000256" key="4">
    <source>
        <dbReference type="ARBA" id="ARBA00022989"/>
    </source>
</evidence>
<evidence type="ECO:0000256" key="1">
    <source>
        <dbReference type="ARBA" id="ARBA00004651"/>
    </source>
</evidence>
<dbReference type="EMBL" id="AP017424">
    <property type="protein sequence ID" value="BAU85065.1"/>
    <property type="molecule type" value="Genomic_DNA"/>
</dbReference>
<name>A0A160P2U3_STRLU</name>
<comment type="subcellular location">
    <subcellularLocation>
        <location evidence="1">Cell membrane</location>
        <topology evidence="1">Multi-pass membrane protein</topology>
    </subcellularLocation>
</comment>
<sequence>MSAAALAGLLAGFGIAIPVGAVGALLVALTARAGWRTGAGAALGVATADGVYALVAVAGGSALVPLLTPVTAPMRRVSAAVLVALAVRAAWTAVRAYRGDPRIAPGPGPGPGSGTTTPLRAYLTFLGITILNPMTVIYFAALVLATGPDAPATPATRTAFVLAAFLASATWQLFLAMGGTLLGRTLTGPRGRMATALTSSTLIVVLAVRLVT</sequence>
<feature type="transmembrane region" description="Helical" evidence="6">
    <location>
        <begin position="159"/>
        <end position="182"/>
    </location>
</feature>
<dbReference type="RefSeq" id="WP_359874141.1">
    <property type="nucleotide sequence ID" value="NZ_JBEYHT010000007.1"/>
</dbReference>
<dbReference type="Pfam" id="PF01810">
    <property type="entry name" value="LysE"/>
    <property type="match status" value="1"/>
</dbReference>
<dbReference type="PANTHER" id="PTHR30086">
    <property type="entry name" value="ARGININE EXPORTER PROTEIN ARGO"/>
    <property type="match status" value="1"/>
</dbReference>
<dbReference type="GO" id="GO:0005886">
    <property type="term" value="C:plasma membrane"/>
    <property type="evidence" value="ECO:0007669"/>
    <property type="project" value="UniProtKB-SubCell"/>
</dbReference>
<dbReference type="KEGG" id="slau:SLA_4177"/>
<dbReference type="PANTHER" id="PTHR30086:SF20">
    <property type="entry name" value="ARGININE EXPORTER PROTEIN ARGO-RELATED"/>
    <property type="match status" value="1"/>
</dbReference>
<dbReference type="Proteomes" id="UP000217676">
    <property type="component" value="Chromosome"/>
</dbReference>
<dbReference type="InterPro" id="IPR001123">
    <property type="entry name" value="LeuE-type"/>
</dbReference>
<dbReference type="AlphaFoldDB" id="A0A160P2U3"/>
<keyword evidence="8" id="KW-1185">Reference proteome</keyword>
<keyword evidence="2" id="KW-1003">Cell membrane</keyword>
<evidence type="ECO:0000313" key="8">
    <source>
        <dbReference type="Proteomes" id="UP000217676"/>
    </source>
</evidence>
<keyword evidence="3 6" id="KW-0812">Transmembrane</keyword>
<feature type="transmembrane region" description="Helical" evidence="6">
    <location>
        <begin position="194"/>
        <end position="211"/>
    </location>
</feature>
<keyword evidence="5 6" id="KW-0472">Membrane</keyword>